<dbReference type="AlphaFoldDB" id="A0AAD8GAV2"/>
<evidence type="ECO:0000313" key="1">
    <source>
        <dbReference type="EMBL" id="KAK1170929.1"/>
    </source>
</evidence>
<dbReference type="EMBL" id="JAGXEW010000006">
    <property type="protein sequence ID" value="KAK1170929.1"/>
    <property type="molecule type" value="Genomic_DNA"/>
</dbReference>
<protein>
    <submittedName>
        <fullName evidence="1">Uncharacterized protein</fullName>
    </submittedName>
</protein>
<reference evidence="1" key="1">
    <citation type="submission" date="2022-02" db="EMBL/GenBank/DDBJ databases">
        <title>Atlantic sturgeon de novo genome assembly.</title>
        <authorList>
            <person name="Stock M."/>
            <person name="Klopp C."/>
            <person name="Guiguen Y."/>
            <person name="Cabau C."/>
            <person name="Parinello H."/>
            <person name="Santidrian Yebra-Pimentel E."/>
            <person name="Kuhl H."/>
            <person name="Dirks R.P."/>
            <person name="Guessner J."/>
            <person name="Wuertz S."/>
            <person name="Du K."/>
            <person name="Schartl M."/>
        </authorList>
    </citation>
    <scope>NUCLEOTIDE SEQUENCE</scope>
    <source>
        <strain evidence="1">STURGEONOMICS-FGT-2020</strain>
        <tissue evidence="1">Whole blood</tissue>
    </source>
</reference>
<dbReference type="Proteomes" id="UP001230051">
    <property type="component" value="Unassembled WGS sequence"/>
</dbReference>
<keyword evidence="2" id="KW-1185">Reference proteome</keyword>
<accession>A0AAD8GAV2</accession>
<comment type="caution">
    <text evidence="1">The sequence shown here is derived from an EMBL/GenBank/DDBJ whole genome shotgun (WGS) entry which is preliminary data.</text>
</comment>
<proteinExistence type="predicted"/>
<sequence>MVSEIGKRSGLLVLSASGLGLQYHVTATKIKYVGRYLLRLVLFFHRLPTASSLEREAGWIHRFLSLKELSHQHHTGEVTGLVIVKERKPQELSAARGHIHHNLQSYNDFGNNV</sequence>
<organism evidence="1 2">
    <name type="scientific">Acipenser oxyrinchus oxyrinchus</name>
    <dbReference type="NCBI Taxonomy" id="40147"/>
    <lineage>
        <taxon>Eukaryota</taxon>
        <taxon>Metazoa</taxon>
        <taxon>Chordata</taxon>
        <taxon>Craniata</taxon>
        <taxon>Vertebrata</taxon>
        <taxon>Euteleostomi</taxon>
        <taxon>Actinopterygii</taxon>
        <taxon>Chondrostei</taxon>
        <taxon>Acipenseriformes</taxon>
        <taxon>Acipenseridae</taxon>
        <taxon>Acipenser</taxon>
    </lineage>
</organism>
<name>A0AAD8GAV2_ACIOX</name>
<evidence type="ECO:0000313" key="2">
    <source>
        <dbReference type="Proteomes" id="UP001230051"/>
    </source>
</evidence>
<gene>
    <name evidence="1" type="ORF">AOXY_G7882</name>
</gene>